<dbReference type="EMBL" id="DAKRPA010000294">
    <property type="protein sequence ID" value="DAZ93756.1"/>
    <property type="molecule type" value="Genomic_DNA"/>
</dbReference>
<sequence length="463" mass="51370">MTTLKILWKEKQDMRRVQAAAANQALVELDGRAIADANSMRYNDLRDYVLLVFPELKAMQRDVFLYYTDDDDEQVRVTNDVELDEAFRLMEELARAAGKGVESAVCKITVLTRPRAQPIAEEEQSFLGNRQKKMMELFVDMSKLLDKWAEAPQHQELKKDLASLLHEPGCQEALLQIMSNPKFATVFESVAEEFRKGGNFSSSLTTIAQNGELEEIAGILLQKCPQARTQIERVMQQLYQHRSAQQLSVSDYFESITVEDTQQETGPILAVFEADVTCPDGTVLAPGMSFDKIWKIRNSGPTRWPEGSKLACVGGDKMQAPDSVVIPSVLPGSSIDVSIRMTAPSKSGRYTGYWRLCMPDGTRFGQRFWVDVNVMAAAAVPQQTSAVRVGAPAPVVRQQSGTSVSIPARAPVVTEQPKTLSDQVRWQTQLRALADMGFNDEAKNIPLLNQHDGDLAAAVSSLL</sequence>
<dbReference type="PROSITE" id="PS50030">
    <property type="entry name" value="UBA"/>
    <property type="match status" value="1"/>
</dbReference>
<dbReference type="InterPro" id="IPR009060">
    <property type="entry name" value="UBA-like_sf"/>
</dbReference>
<evidence type="ECO:0000256" key="2">
    <source>
        <dbReference type="ARBA" id="ARBA00022723"/>
    </source>
</evidence>
<dbReference type="InterPro" id="IPR015940">
    <property type="entry name" value="UBA"/>
</dbReference>
<name>A0AAV2YJN3_9STRA</name>
<dbReference type="FunFam" id="2.60.40.10:FF:000199">
    <property type="entry name" value="next to BRCA1 gene 1 protein-like"/>
    <property type="match status" value="1"/>
</dbReference>
<dbReference type="AlphaFoldDB" id="A0AAV2YJN3"/>
<reference evidence="7" key="2">
    <citation type="journal article" date="2023" name="Microbiol Resour">
        <title>Decontamination and Annotation of the Draft Genome Sequence of the Oomycete Lagenidium giganteum ARSEF 373.</title>
        <authorList>
            <person name="Morgan W.R."/>
            <person name="Tartar A."/>
        </authorList>
    </citation>
    <scope>NUCLEOTIDE SEQUENCE</scope>
    <source>
        <strain evidence="7">ARSEF 373</strain>
    </source>
</reference>
<evidence type="ECO:0000313" key="7">
    <source>
        <dbReference type="EMBL" id="DAZ93756.1"/>
    </source>
</evidence>
<dbReference type="Gene3D" id="2.60.40.10">
    <property type="entry name" value="Immunoglobulins"/>
    <property type="match status" value="1"/>
</dbReference>
<evidence type="ECO:0000256" key="5">
    <source>
        <dbReference type="ARBA" id="ARBA00023329"/>
    </source>
</evidence>
<dbReference type="PANTHER" id="PTHR20930">
    <property type="entry name" value="OVARIAN CARCINOMA ANTIGEN CA125-RELATED"/>
    <property type="match status" value="1"/>
</dbReference>
<dbReference type="InterPro" id="IPR032350">
    <property type="entry name" value="Nbr1_FW"/>
</dbReference>
<dbReference type="SUPFAM" id="SSF46934">
    <property type="entry name" value="UBA-like"/>
    <property type="match status" value="1"/>
</dbReference>
<dbReference type="PANTHER" id="PTHR20930:SF0">
    <property type="entry name" value="PROTEIN ILRUN"/>
    <property type="match status" value="1"/>
</dbReference>
<comment type="caution">
    <text evidence="7">The sequence shown here is derived from an EMBL/GenBank/DDBJ whole genome shotgun (WGS) entry which is preliminary data.</text>
</comment>
<proteinExistence type="predicted"/>
<gene>
    <name evidence="7" type="ORF">N0F65_000599</name>
</gene>
<dbReference type="Gene3D" id="3.10.20.90">
    <property type="entry name" value="Phosphatidylinositol 3-kinase Catalytic Subunit, Chain A, domain 1"/>
    <property type="match status" value="1"/>
</dbReference>
<dbReference type="CDD" id="cd14319">
    <property type="entry name" value="UBA_NBR1"/>
    <property type="match status" value="1"/>
</dbReference>
<accession>A0AAV2YJN3</accession>
<evidence type="ECO:0000256" key="4">
    <source>
        <dbReference type="ARBA" id="ARBA00022833"/>
    </source>
</evidence>
<dbReference type="CDD" id="cd14947">
    <property type="entry name" value="NBR1_like"/>
    <property type="match status" value="1"/>
</dbReference>
<dbReference type="Pfam" id="PF16158">
    <property type="entry name" value="N_BRCA1_IG"/>
    <property type="match status" value="1"/>
</dbReference>
<dbReference type="InterPro" id="IPR013783">
    <property type="entry name" value="Ig-like_fold"/>
</dbReference>
<evidence type="ECO:0000256" key="1">
    <source>
        <dbReference type="ARBA" id="ARBA00004419"/>
    </source>
</evidence>
<organism evidence="7 8">
    <name type="scientific">Lagenidium giganteum</name>
    <dbReference type="NCBI Taxonomy" id="4803"/>
    <lineage>
        <taxon>Eukaryota</taxon>
        <taxon>Sar</taxon>
        <taxon>Stramenopiles</taxon>
        <taxon>Oomycota</taxon>
        <taxon>Peronosporomycetes</taxon>
        <taxon>Pythiales</taxon>
        <taxon>Pythiaceae</taxon>
    </lineage>
</organism>
<keyword evidence="8" id="KW-1185">Reference proteome</keyword>
<feature type="domain" description="UBA" evidence="6">
    <location>
        <begin position="419"/>
        <end position="463"/>
    </location>
</feature>
<keyword evidence="5" id="KW-0968">Cytoplasmic vesicle</keyword>
<protein>
    <recommendedName>
        <fullName evidence="6">UBA domain-containing protein</fullName>
    </recommendedName>
</protein>
<comment type="subcellular location">
    <subcellularLocation>
        <location evidence="1">Cytoplasmic vesicle</location>
        <location evidence="1">Autophagosome</location>
    </subcellularLocation>
</comment>
<keyword evidence="3" id="KW-0863">Zinc-finger</keyword>
<keyword evidence="4" id="KW-0862">Zinc</keyword>
<keyword evidence="2" id="KW-0479">Metal-binding</keyword>
<evidence type="ECO:0000259" key="6">
    <source>
        <dbReference type="PROSITE" id="PS50030"/>
    </source>
</evidence>
<dbReference type="Gene3D" id="1.10.8.10">
    <property type="entry name" value="DNA helicase RuvA subunit, C-terminal domain"/>
    <property type="match status" value="1"/>
</dbReference>
<dbReference type="SUPFAM" id="SSF54277">
    <property type="entry name" value="CAD &amp; PB1 domains"/>
    <property type="match status" value="1"/>
</dbReference>
<dbReference type="GO" id="GO:0031410">
    <property type="term" value="C:cytoplasmic vesicle"/>
    <property type="evidence" value="ECO:0007669"/>
    <property type="project" value="UniProtKB-KW"/>
</dbReference>
<dbReference type="Proteomes" id="UP001146120">
    <property type="component" value="Unassembled WGS sequence"/>
</dbReference>
<evidence type="ECO:0000256" key="3">
    <source>
        <dbReference type="ARBA" id="ARBA00022771"/>
    </source>
</evidence>
<dbReference type="GO" id="GO:0008270">
    <property type="term" value="F:zinc ion binding"/>
    <property type="evidence" value="ECO:0007669"/>
    <property type="project" value="UniProtKB-KW"/>
</dbReference>
<dbReference type="GO" id="GO:0005776">
    <property type="term" value="C:autophagosome"/>
    <property type="evidence" value="ECO:0007669"/>
    <property type="project" value="UniProtKB-SubCell"/>
</dbReference>
<reference evidence="7" key="1">
    <citation type="submission" date="2022-11" db="EMBL/GenBank/DDBJ databases">
        <authorList>
            <person name="Morgan W.R."/>
            <person name="Tartar A."/>
        </authorList>
    </citation>
    <scope>NUCLEOTIDE SEQUENCE</scope>
    <source>
        <strain evidence="7">ARSEF 373</strain>
    </source>
</reference>
<evidence type="ECO:0000313" key="8">
    <source>
        <dbReference type="Proteomes" id="UP001146120"/>
    </source>
</evidence>